<reference evidence="4" key="1">
    <citation type="submission" date="2016-06" db="UniProtKB">
        <authorList>
            <consortium name="WormBaseParasite"/>
        </authorList>
    </citation>
    <scope>IDENTIFICATION</scope>
</reference>
<protein>
    <submittedName>
        <fullName evidence="4">Esa1-associated factor 6 homolog</fullName>
    </submittedName>
</protein>
<organism evidence="4">
    <name type="scientific">Gongylonema pulchrum</name>
    <dbReference type="NCBI Taxonomy" id="637853"/>
    <lineage>
        <taxon>Eukaryota</taxon>
        <taxon>Metazoa</taxon>
        <taxon>Ecdysozoa</taxon>
        <taxon>Nematoda</taxon>
        <taxon>Chromadorea</taxon>
        <taxon>Rhabditida</taxon>
        <taxon>Spirurina</taxon>
        <taxon>Spiruromorpha</taxon>
        <taxon>Spiruroidea</taxon>
        <taxon>Gongylonematidae</taxon>
        <taxon>Gongylonema</taxon>
    </lineage>
</organism>
<dbReference type="WBParaSite" id="GPUH_0001468201-mRNA-1">
    <property type="protein sequence ID" value="GPUH_0001468201-mRNA-1"/>
    <property type="gene ID" value="GPUH_0001468201"/>
</dbReference>
<feature type="compositionally biased region" description="Polar residues" evidence="1">
    <location>
        <begin position="71"/>
        <end position="81"/>
    </location>
</feature>
<proteinExistence type="predicted"/>
<accession>A0A183E122</accession>
<dbReference type="Proteomes" id="UP000271098">
    <property type="component" value="Unassembled WGS sequence"/>
</dbReference>
<dbReference type="OrthoDB" id="10429822at2759"/>
<reference evidence="2 3" key="2">
    <citation type="submission" date="2018-11" db="EMBL/GenBank/DDBJ databases">
        <authorList>
            <consortium name="Pathogen Informatics"/>
        </authorList>
    </citation>
    <scope>NUCLEOTIDE SEQUENCE [LARGE SCALE GENOMIC DNA]</scope>
</reference>
<feature type="region of interest" description="Disordered" evidence="1">
    <location>
        <begin position="71"/>
        <end position="100"/>
    </location>
</feature>
<sequence length="100" mass="11312">MKGELTEDVIDELEQRLIMVDAENELRTKTRKTKLDSSQINDGDFEKIMNGLKEGAYVTFDNAQNTKRYSSSVTIGSSNKCSHPPPVEPKPKRISTRTHD</sequence>
<evidence type="ECO:0000313" key="3">
    <source>
        <dbReference type="Proteomes" id="UP000271098"/>
    </source>
</evidence>
<dbReference type="EMBL" id="UYRT01081524">
    <property type="protein sequence ID" value="VDN24558.1"/>
    <property type="molecule type" value="Genomic_DNA"/>
</dbReference>
<gene>
    <name evidence="2" type="ORF">GPUH_LOCUS14663</name>
</gene>
<evidence type="ECO:0000256" key="1">
    <source>
        <dbReference type="SAM" id="MobiDB-lite"/>
    </source>
</evidence>
<evidence type="ECO:0000313" key="2">
    <source>
        <dbReference type="EMBL" id="VDN24558.1"/>
    </source>
</evidence>
<keyword evidence="3" id="KW-1185">Reference proteome</keyword>
<name>A0A183E122_9BILA</name>
<evidence type="ECO:0000313" key="4">
    <source>
        <dbReference type="WBParaSite" id="GPUH_0001468201-mRNA-1"/>
    </source>
</evidence>
<dbReference type="AlphaFoldDB" id="A0A183E122"/>